<protein>
    <submittedName>
        <fullName evidence="3">Amidase family protein</fullName>
    </submittedName>
</protein>
<dbReference type="Proteomes" id="UP001596056">
    <property type="component" value="Unassembled WGS sequence"/>
</dbReference>
<organism evidence="3 4">
    <name type="scientific">Rubellimicrobium aerolatum</name>
    <dbReference type="NCBI Taxonomy" id="490979"/>
    <lineage>
        <taxon>Bacteria</taxon>
        <taxon>Pseudomonadati</taxon>
        <taxon>Pseudomonadota</taxon>
        <taxon>Alphaproteobacteria</taxon>
        <taxon>Rhodobacterales</taxon>
        <taxon>Roseobacteraceae</taxon>
        <taxon>Rubellimicrobium</taxon>
    </lineage>
</organism>
<dbReference type="InterPro" id="IPR000120">
    <property type="entry name" value="Amidase"/>
</dbReference>
<proteinExistence type="inferred from homology"/>
<comment type="caution">
    <text evidence="3">The sequence shown here is derived from an EMBL/GenBank/DDBJ whole genome shotgun (WGS) entry which is preliminary data.</text>
</comment>
<dbReference type="Pfam" id="PF01425">
    <property type="entry name" value="Amidase"/>
    <property type="match status" value="1"/>
</dbReference>
<dbReference type="RefSeq" id="WP_209840695.1">
    <property type="nucleotide sequence ID" value="NZ_JAGGJP010000008.1"/>
</dbReference>
<dbReference type="SUPFAM" id="SSF75304">
    <property type="entry name" value="Amidase signature (AS) enzymes"/>
    <property type="match status" value="1"/>
</dbReference>
<comment type="similarity">
    <text evidence="1">Belongs to the amidase family.</text>
</comment>
<gene>
    <name evidence="3" type="ORF">ACFPOC_09295</name>
</gene>
<sequence>MPDRAGDATALAAAIGRGQTTAAAALEAALAAADRLAGLGAVARLAPDLARARAAALDRAPPSARGPFHGVPFLAKDLGSHAAGLAPAAGSPALRRRLSDPDTDSDLLARLHRAGLNTFGLTTTPEFGLSLVSEPPGAAPARNPWAPDLTPGGSSGGAAAAVAAGIVAIAHATDAAGSIRVPAAACGLVGLKPSRGAIPGGPDFGNHLLGLAAELVLARSVRDVATAFGIAADPLPDRATPPRPRVALVLPAACGPDQAAAARAAAQALARDGCDVTEIPPPAALAREAARLARLVLSVALADWLDALAVPPGEVSPLAAATAAEGRVLPGPAVLAASRDLLRLSHRAAALFGNADALLLPVLSGPPPRVGTFDAATTPDARFAAMERLAPLAALANAAGLPALALPFGTADGLPLGVQLLGPFGADRALLALGRRLERLAPPLAFHHPVAGLP</sequence>
<name>A0ABW0SCC9_9RHOB</name>
<evidence type="ECO:0000259" key="2">
    <source>
        <dbReference type="Pfam" id="PF01425"/>
    </source>
</evidence>
<dbReference type="PANTHER" id="PTHR11895:SF7">
    <property type="entry name" value="GLUTAMYL-TRNA(GLN) AMIDOTRANSFERASE SUBUNIT A, MITOCHONDRIAL"/>
    <property type="match status" value="1"/>
</dbReference>
<dbReference type="Gene3D" id="3.90.1300.10">
    <property type="entry name" value="Amidase signature (AS) domain"/>
    <property type="match status" value="1"/>
</dbReference>
<reference evidence="4" key="1">
    <citation type="journal article" date="2019" name="Int. J. Syst. Evol. Microbiol.">
        <title>The Global Catalogue of Microorganisms (GCM) 10K type strain sequencing project: providing services to taxonomists for standard genome sequencing and annotation.</title>
        <authorList>
            <consortium name="The Broad Institute Genomics Platform"/>
            <consortium name="The Broad Institute Genome Sequencing Center for Infectious Disease"/>
            <person name="Wu L."/>
            <person name="Ma J."/>
        </authorList>
    </citation>
    <scope>NUCLEOTIDE SEQUENCE [LARGE SCALE GENOMIC DNA]</scope>
    <source>
        <strain evidence="4">KACC 11588</strain>
    </source>
</reference>
<dbReference type="EMBL" id="JBHSNA010000006">
    <property type="protein sequence ID" value="MFC5566612.1"/>
    <property type="molecule type" value="Genomic_DNA"/>
</dbReference>
<dbReference type="InterPro" id="IPR020556">
    <property type="entry name" value="Amidase_CS"/>
</dbReference>
<dbReference type="InterPro" id="IPR036928">
    <property type="entry name" value="AS_sf"/>
</dbReference>
<dbReference type="InterPro" id="IPR023631">
    <property type="entry name" value="Amidase_dom"/>
</dbReference>
<keyword evidence="4" id="KW-1185">Reference proteome</keyword>
<evidence type="ECO:0000313" key="4">
    <source>
        <dbReference type="Proteomes" id="UP001596056"/>
    </source>
</evidence>
<evidence type="ECO:0000313" key="3">
    <source>
        <dbReference type="EMBL" id="MFC5566612.1"/>
    </source>
</evidence>
<dbReference type="PROSITE" id="PS00571">
    <property type="entry name" value="AMIDASES"/>
    <property type="match status" value="1"/>
</dbReference>
<feature type="domain" description="Amidase" evidence="2">
    <location>
        <begin position="26"/>
        <end position="431"/>
    </location>
</feature>
<accession>A0ABW0SCC9</accession>
<dbReference type="PANTHER" id="PTHR11895">
    <property type="entry name" value="TRANSAMIDASE"/>
    <property type="match status" value="1"/>
</dbReference>
<evidence type="ECO:0000256" key="1">
    <source>
        <dbReference type="ARBA" id="ARBA00009199"/>
    </source>
</evidence>